<keyword evidence="4" id="KW-1185">Reference proteome</keyword>
<dbReference type="EMBL" id="AOHX01000053">
    <property type="protein sequence ID" value="ELY41484.1"/>
    <property type="molecule type" value="Genomic_DNA"/>
</dbReference>
<dbReference type="Proteomes" id="UP000011661">
    <property type="component" value="Unassembled WGS sequence"/>
</dbReference>
<keyword evidence="1" id="KW-0175">Coiled coil</keyword>
<protein>
    <submittedName>
        <fullName evidence="3">Uncharacterized protein</fullName>
    </submittedName>
</protein>
<comment type="caution">
    <text evidence="3">The sequence shown here is derived from an EMBL/GenBank/DDBJ whole genome shotgun (WGS) entry which is preliminary data.</text>
</comment>
<evidence type="ECO:0000313" key="3">
    <source>
        <dbReference type="EMBL" id="ELY41484.1"/>
    </source>
</evidence>
<feature type="compositionally biased region" description="Acidic residues" evidence="2">
    <location>
        <begin position="274"/>
        <end position="287"/>
    </location>
</feature>
<dbReference type="SUPFAM" id="SSF57997">
    <property type="entry name" value="Tropomyosin"/>
    <property type="match status" value="1"/>
</dbReference>
<dbReference type="PATRIC" id="fig|1230460.4.peg.3390"/>
<feature type="coiled-coil region" evidence="1">
    <location>
        <begin position="15"/>
        <end position="98"/>
    </location>
</feature>
<organism evidence="3 4">
    <name type="scientific">Natronorubrum sulfidifaciens JCM 14089</name>
    <dbReference type="NCBI Taxonomy" id="1230460"/>
    <lineage>
        <taxon>Archaea</taxon>
        <taxon>Methanobacteriati</taxon>
        <taxon>Methanobacteriota</taxon>
        <taxon>Stenosarchaea group</taxon>
        <taxon>Halobacteria</taxon>
        <taxon>Halobacteriales</taxon>
        <taxon>Natrialbaceae</taxon>
        <taxon>Natronorubrum</taxon>
    </lineage>
</organism>
<dbReference type="InterPro" id="IPR058321">
    <property type="entry name" value="DUF8008"/>
</dbReference>
<evidence type="ECO:0000313" key="4">
    <source>
        <dbReference type="Proteomes" id="UP000011661"/>
    </source>
</evidence>
<dbReference type="AlphaFoldDB" id="L9VWD0"/>
<dbReference type="Pfam" id="PF26032">
    <property type="entry name" value="DUF8008"/>
    <property type="match status" value="1"/>
</dbReference>
<evidence type="ECO:0000256" key="1">
    <source>
        <dbReference type="SAM" id="Coils"/>
    </source>
</evidence>
<feature type="region of interest" description="Disordered" evidence="2">
    <location>
        <begin position="270"/>
        <end position="302"/>
    </location>
</feature>
<dbReference type="Gene3D" id="1.10.287.1490">
    <property type="match status" value="1"/>
</dbReference>
<dbReference type="eggNOG" id="arCOG04219">
    <property type="taxonomic scope" value="Archaea"/>
</dbReference>
<name>L9VWD0_9EURY</name>
<evidence type="ECO:0000256" key="2">
    <source>
        <dbReference type="SAM" id="MobiDB-lite"/>
    </source>
</evidence>
<accession>L9VWD0</accession>
<gene>
    <name evidence="3" type="ORF">C495_16730</name>
</gene>
<dbReference type="RefSeq" id="WP_008164967.1">
    <property type="nucleotide sequence ID" value="NZ_AOHX01000053.1"/>
</dbReference>
<reference evidence="3 4" key="1">
    <citation type="journal article" date="2014" name="PLoS Genet.">
        <title>Phylogenetically driven sequencing of extremely halophilic archaea reveals strategies for static and dynamic osmo-response.</title>
        <authorList>
            <person name="Becker E.A."/>
            <person name="Seitzer P.M."/>
            <person name="Tritt A."/>
            <person name="Larsen D."/>
            <person name="Krusor M."/>
            <person name="Yao A.I."/>
            <person name="Wu D."/>
            <person name="Madern D."/>
            <person name="Eisen J.A."/>
            <person name="Darling A.E."/>
            <person name="Facciotti M.T."/>
        </authorList>
    </citation>
    <scope>NUCLEOTIDE SEQUENCE [LARGE SCALE GENOMIC DNA]</scope>
    <source>
        <strain evidence="3 4">JCM 14089</strain>
    </source>
</reference>
<dbReference type="STRING" id="1230460.C495_16730"/>
<sequence length="302" mass="34093">MSTNSDSPAPTAQTIQTLADELEALQERVETLESELTRKDERIDHLETALKATRLENEHLEERLEALKATQTPIEARLDAHEKKLNANKDRVGELQARELEKGAHLLEDHIDEGEIDVVDGRLERIRKDDGERYFRLPESDDPLERGGDVALSHADLLPIQQLAKMDEDMLRATTSSLPSRLAAKLWKARVDSTVGDNPWRKGSAGVREYVSAGDMKHWIRRQETGVSDSYAKKLVSRTIDALLELSKSRLAVKKRRQRKNGLEYTERRVLLMDDADTPGESLDPETPDVHTRGCPSSTHNP</sequence>
<proteinExistence type="predicted"/>